<dbReference type="RefSeq" id="WP_011825944.1">
    <property type="nucleotide sequence ID" value="NC_008820.1"/>
</dbReference>
<dbReference type="InterPro" id="IPR013762">
    <property type="entry name" value="Integrase-like_cat_sf"/>
</dbReference>
<dbReference type="KEGG" id="pmf:P9303_12991"/>
<dbReference type="GO" id="GO:0015074">
    <property type="term" value="P:DNA integration"/>
    <property type="evidence" value="ECO:0007669"/>
    <property type="project" value="InterPro"/>
</dbReference>
<evidence type="ECO:0000313" key="3">
    <source>
        <dbReference type="Proteomes" id="UP000002274"/>
    </source>
</evidence>
<organism evidence="2 3">
    <name type="scientific">Prochlorococcus marinus (strain MIT 9303)</name>
    <dbReference type="NCBI Taxonomy" id="59922"/>
    <lineage>
        <taxon>Bacteria</taxon>
        <taxon>Bacillati</taxon>
        <taxon>Cyanobacteriota</taxon>
        <taxon>Cyanophyceae</taxon>
        <taxon>Synechococcales</taxon>
        <taxon>Prochlorococcaceae</taxon>
        <taxon>Prochlorococcus</taxon>
    </lineage>
</organism>
<dbReference type="HOGENOM" id="CLU_2234120_0_0_3"/>
<dbReference type="Proteomes" id="UP000002274">
    <property type="component" value="Chromosome"/>
</dbReference>
<dbReference type="STRING" id="59922.P9303_12991"/>
<accession>A2C986</accession>
<evidence type="ECO:0000313" key="2">
    <source>
        <dbReference type="EMBL" id="ABM78046.1"/>
    </source>
</evidence>
<dbReference type="GO" id="GO:0006310">
    <property type="term" value="P:DNA recombination"/>
    <property type="evidence" value="ECO:0007669"/>
    <property type="project" value="UniProtKB-KW"/>
</dbReference>
<name>A2C986_PROM3</name>
<dbReference type="BioCyc" id="PMAR59922:G1G80-1123-MONOMER"/>
<dbReference type="InterPro" id="IPR011010">
    <property type="entry name" value="DNA_brk_join_enz"/>
</dbReference>
<evidence type="ECO:0000256" key="1">
    <source>
        <dbReference type="ARBA" id="ARBA00023172"/>
    </source>
</evidence>
<dbReference type="GO" id="GO:0003677">
    <property type="term" value="F:DNA binding"/>
    <property type="evidence" value="ECO:0007669"/>
    <property type="project" value="InterPro"/>
</dbReference>
<dbReference type="Gene3D" id="1.10.443.10">
    <property type="entry name" value="Intergrase catalytic core"/>
    <property type="match status" value="1"/>
</dbReference>
<protein>
    <recommendedName>
        <fullName evidence="4">Phage integrase family protein</fullName>
    </recommendedName>
</protein>
<evidence type="ECO:0008006" key="4">
    <source>
        <dbReference type="Google" id="ProtNLM"/>
    </source>
</evidence>
<keyword evidence="1" id="KW-0233">DNA recombination</keyword>
<dbReference type="AlphaFoldDB" id="A2C986"/>
<reference evidence="2 3" key="1">
    <citation type="journal article" date="2007" name="PLoS Genet.">
        <title>Patterns and implications of gene gain and loss in the evolution of Prochlorococcus.</title>
        <authorList>
            <person name="Kettler G.C."/>
            <person name="Martiny A.C."/>
            <person name="Huang K."/>
            <person name="Zucker J."/>
            <person name="Coleman M.L."/>
            <person name="Rodrigue S."/>
            <person name="Chen F."/>
            <person name="Lapidus A."/>
            <person name="Ferriera S."/>
            <person name="Johnson J."/>
            <person name="Steglich C."/>
            <person name="Church G.M."/>
            <person name="Richardson P."/>
            <person name="Chisholm S.W."/>
        </authorList>
    </citation>
    <scope>NUCLEOTIDE SEQUENCE [LARGE SCALE GENOMIC DNA]</scope>
    <source>
        <strain evidence="2 3">MIT 9303</strain>
    </source>
</reference>
<dbReference type="EMBL" id="CP000554">
    <property type="protein sequence ID" value="ABM78046.1"/>
    <property type="molecule type" value="Genomic_DNA"/>
</dbReference>
<sequence>MPPLGQQGNAGDALGTYLKRKAVWQQLPQDADHAGEVLKPYTFRHRYAKASHAAGLPIANIAQAMGHTIEVHLSSYAWFTPDATADLYAQVNAGTTQVN</sequence>
<dbReference type="SUPFAM" id="SSF56349">
    <property type="entry name" value="DNA breaking-rejoining enzymes"/>
    <property type="match status" value="1"/>
</dbReference>
<gene>
    <name evidence="2" type="ordered locus">P9303_12991</name>
</gene>
<proteinExistence type="predicted"/>